<protein>
    <submittedName>
        <fullName evidence="4">TetR family transcriptional regulator</fullName>
    </submittedName>
</protein>
<dbReference type="InterPro" id="IPR050109">
    <property type="entry name" value="HTH-type_TetR-like_transc_reg"/>
</dbReference>
<dbReference type="SUPFAM" id="SSF46689">
    <property type="entry name" value="Homeodomain-like"/>
    <property type="match status" value="1"/>
</dbReference>
<feature type="DNA-binding region" description="H-T-H motif" evidence="2">
    <location>
        <begin position="65"/>
        <end position="84"/>
    </location>
</feature>
<comment type="caution">
    <text evidence="4">The sequence shown here is derived from an EMBL/GenBank/DDBJ whole genome shotgun (WGS) entry which is preliminary data.</text>
</comment>
<evidence type="ECO:0000259" key="3">
    <source>
        <dbReference type="PROSITE" id="PS50977"/>
    </source>
</evidence>
<evidence type="ECO:0000256" key="2">
    <source>
        <dbReference type="PROSITE-ProRule" id="PRU00335"/>
    </source>
</evidence>
<dbReference type="Gene3D" id="1.10.357.10">
    <property type="entry name" value="Tetracycline Repressor, domain 2"/>
    <property type="match status" value="1"/>
</dbReference>
<dbReference type="GO" id="GO:0000976">
    <property type="term" value="F:transcription cis-regulatory region binding"/>
    <property type="evidence" value="ECO:0007669"/>
    <property type="project" value="TreeGrafter"/>
</dbReference>
<keyword evidence="1 2" id="KW-0238">DNA-binding</keyword>
<accession>A0A916XE54</accession>
<dbReference type="AlphaFoldDB" id="A0A916XE54"/>
<dbReference type="Pfam" id="PF00440">
    <property type="entry name" value="TetR_N"/>
    <property type="match status" value="1"/>
</dbReference>
<dbReference type="PANTHER" id="PTHR30055">
    <property type="entry name" value="HTH-TYPE TRANSCRIPTIONAL REGULATOR RUTR"/>
    <property type="match status" value="1"/>
</dbReference>
<name>A0A916XE54_9ACTN</name>
<sequence length="221" mass="24071">MHLTRLIRAYDNDVQEQPQPNLLALTDTAKSRADGPERGDAARNRKKILACAHNLITNDGVDALTMDRLAHCAGVGKGTIFRRFGSRTGLLLALLDEAEKQLQHAFISGPPPLGPGAPPQERLDAFGAARLKFLESHGDIQLAAERDSTTAVSAAPRLLDHTHVTNLLRAAGVTHHPHLLAMSLVASLSAPLVLYQVRAQGVTFPELHDSWRFHIECLIRS</sequence>
<dbReference type="InterPro" id="IPR001647">
    <property type="entry name" value="HTH_TetR"/>
</dbReference>
<dbReference type="PROSITE" id="PS50977">
    <property type="entry name" value="HTH_TETR_2"/>
    <property type="match status" value="1"/>
</dbReference>
<reference evidence="4" key="1">
    <citation type="journal article" date="2014" name="Int. J. Syst. Evol. Microbiol.">
        <title>Complete genome sequence of Corynebacterium casei LMG S-19264T (=DSM 44701T), isolated from a smear-ripened cheese.</title>
        <authorList>
            <consortium name="US DOE Joint Genome Institute (JGI-PGF)"/>
            <person name="Walter F."/>
            <person name="Albersmeier A."/>
            <person name="Kalinowski J."/>
            <person name="Ruckert C."/>
        </authorList>
    </citation>
    <scope>NUCLEOTIDE SEQUENCE</scope>
    <source>
        <strain evidence="4">CGMCC 1.15478</strain>
    </source>
</reference>
<evidence type="ECO:0000256" key="1">
    <source>
        <dbReference type="ARBA" id="ARBA00023125"/>
    </source>
</evidence>
<dbReference type="GO" id="GO:0003700">
    <property type="term" value="F:DNA-binding transcription factor activity"/>
    <property type="evidence" value="ECO:0007669"/>
    <property type="project" value="TreeGrafter"/>
</dbReference>
<proteinExistence type="predicted"/>
<evidence type="ECO:0000313" key="5">
    <source>
        <dbReference type="Proteomes" id="UP000641514"/>
    </source>
</evidence>
<feature type="domain" description="HTH tetR-type" evidence="3">
    <location>
        <begin position="42"/>
        <end position="102"/>
    </location>
</feature>
<gene>
    <name evidence="4" type="ORF">GCM10011410_19560</name>
</gene>
<dbReference type="EMBL" id="BMJH01000002">
    <property type="protein sequence ID" value="GGC66990.1"/>
    <property type="molecule type" value="Genomic_DNA"/>
</dbReference>
<dbReference type="InterPro" id="IPR009057">
    <property type="entry name" value="Homeodomain-like_sf"/>
</dbReference>
<dbReference type="Proteomes" id="UP000641514">
    <property type="component" value="Unassembled WGS sequence"/>
</dbReference>
<organism evidence="4 5">
    <name type="scientific">Hoyosella rhizosphaerae</name>
    <dbReference type="NCBI Taxonomy" id="1755582"/>
    <lineage>
        <taxon>Bacteria</taxon>
        <taxon>Bacillati</taxon>
        <taxon>Actinomycetota</taxon>
        <taxon>Actinomycetes</taxon>
        <taxon>Mycobacteriales</taxon>
        <taxon>Hoyosellaceae</taxon>
        <taxon>Hoyosella</taxon>
    </lineage>
</organism>
<dbReference type="PANTHER" id="PTHR30055:SF209">
    <property type="entry name" value="POSSIBLE TRANSCRIPTIONAL REGULATORY PROTEIN (PROBABLY TETR-FAMILY)"/>
    <property type="match status" value="1"/>
</dbReference>
<reference evidence="4" key="2">
    <citation type="submission" date="2020-09" db="EMBL/GenBank/DDBJ databases">
        <authorList>
            <person name="Sun Q."/>
            <person name="Zhou Y."/>
        </authorList>
    </citation>
    <scope>NUCLEOTIDE SEQUENCE</scope>
    <source>
        <strain evidence="4">CGMCC 1.15478</strain>
    </source>
</reference>
<dbReference type="PRINTS" id="PR00455">
    <property type="entry name" value="HTHTETR"/>
</dbReference>
<evidence type="ECO:0000313" key="4">
    <source>
        <dbReference type="EMBL" id="GGC66990.1"/>
    </source>
</evidence>
<keyword evidence="5" id="KW-1185">Reference proteome</keyword>